<name>A0A955L313_9BACT</name>
<dbReference type="FunFam" id="3.20.20.10:FF:000008">
    <property type="entry name" value="Ornithine decarboxylase"/>
    <property type="match status" value="1"/>
</dbReference>
<dbReference type="SUPFAM" id="SSF51419">
    <property type="entry name" value="PLP-binding barrel"/>
    <property type="match status" value="1"/>
</dbReference>
<dbReference type="PANTHER" id="PTHR11482">
    <property type="entry name" value="ARGININE/DIAMINOPIMELATE/ORNITHINE DECARBOXYLASE"/>
    <property type="match status" value="1"/>
</dbReference>
<dbReference type="Gene3D" id="3.20.20.10">
    <property type="entry name" value="Alanine racemase"/>
    <property type="match status" value="1"/>
</dbReference>
<comment type="similarity">
    <text evidence="2">Belongs to the Orn/Lys/Arg decarboxylase class-II family.</text>
</comment>
<evidence type="ECO:0000313" key="7">
    <source>
        <dbReference type="Proteomes" id="UP000782843"/>
    </source>
</evidence>
<accession>A0A955L313</accession>
<dbReference type="InterPro" id="IPR002433">
    <property type="entry name" value="Orn_de-COase"/>
</dbReference>
<dbReference type="InterPro" id="IPR029066">
    <property type="entry name" value="PLP-binding_barrel"/>
</dbReference>
<dbReference type="InterPro" id="IPR022644">
    <property type="entry name" value="De-COase2_N"/>
</dbReference>
<proteinExistence type="inferred from homology"/>
<dbReference type="GO" id="GO:0033387">
    <property type="term" value="P:putrescine biosynthetic process from arginine, via ornithine"/>
    <property type="evidence" value="ECO:0007669"/>
    <property type="project" value="TreeGrafter"/>
</dbReference>
<gene>
    <name evidence="6" type="ORF">KC660_01075</name>
</gene>
<dbReference type="AlphaFoldDB" id="A0A955L313"/>
<evidence type="ECO:0000256" key="2">
    <source>
        <dbReference type="ARBA" id="ARBA00008872"/>
    </source>
</evidence>
<reference evidence="6" key="2">
    <citation type="journal article" date="2021" name="Microbiome">
        <title>Successional dynamics and alternative stable states in a saline activated sludge microbial community over 9 years.</title>
        <authorList>
            <person name="Wang Y."/>
            <person name="Ye J."/>
            <person name="Ju F."/>
            <person name="Liu L."/>
            <person name="Boyd J.A."/>
            <person name="Deng Y."/>
            <person name="Parks D.H."/>
            <person name="Jiang X."/>
            <person name="Yin X."/>
            <person name="Woodcroft B.J."/>
            <person name="Tyson G.W."/>
            <person name="Hugenholtz P."/>
            <person name="Polz M.F."/>
            <person name="Zhang T."/>
        </authorList>
    </citation>
    <scope>NUCLEOTIDE SEQUENCE</scope>
    <source>
        <strain evidence="6">HKST-UBA10</strain>
    </source>
</reference>
<keyword evidence="4" id="KW-0456">Lyase</keyword>
<feature type="domain" description="Orn/DAP/Arg decarboxylase 2 N-terminal" evidence="5">
    <location>
        <begin position="18"/>
        <end position="251"/>
    </location>
</feature>
<evidence type="ECO:0000256" key="3">
    <source>
        <dbReference type="ARBA" id="ARBA00022898"/>
    </source>
</evidence>
<dbReference type="Proteomes" id="UP000782843">
    <property type="component" value="Unassembled WGS sequence"/>
</dbReference>
<dbReference type="PRINTS" id="PR01182">
    <property type="entry name" value="ORNDCRBXLASE"/>
</dbReference>
<sequence length="262" mass="29911">MERTENTPFVNFSLQCLKDNCLKFNRLFPNSKILYSIKANAEDRIIDTVDKMGFGFDVASLGEIYIMKRHKIDSDRIYFSNPTKIPKHISHAKSEGINRFAFDSKMEVEKLSKLAPKSEVYVRIIVNNDGSRWPLKSKFGVDLNEALSLMHYAREMGLLPKGITFHVGSQNLSPKTWTLAIQKSAHLWKMLIREKLMTKDSFINMGGGFPGTYKEKTPPLQQYAKQINSDFSKLFPTETQMIIEPGRSLVADCGYIESTIIN</sequence>
<evidence type="ECO:0000259" key="5">
    <source>
        <dbReference type="Pfam" id="PF02784"/>
    </source>
</evidence>
<reference evidence="6" key="1">
    <citation type="submission" date="2020-04" db="EMBL/GenBank/DDBJ databases">
        <authorList>
            <person name="Zhang T."/>
        </authorList>
    </citation>
    <scope>NUCLEOTIDE SEQUENCE</scope>
    <source>
        <strain evidence="6">HKST-UBA10</strain>
    </source>
</reference>
<evidence type="ECO:0000313" key="6">
    <source>
        <dbReference type="EMBL" id="MCA9381980.1"/>
    </source>
</evidence>
<protein>
    <submittedName>
        <fullName evidence="6">Type III PLP-dependent enzyme</fullName>
    </submittedName>
</protein>
<dbReference type="InterPro" id="IPR000183">
    <property type="entry name" value="Orn/DAP/Arg_de-COase"/>
</dbReference>
<feature type="non-terminal residue" evidence="6">
    <location>
        <position position="262"/>
    </location>
</feature>
<dbReference type="EMBL" id="JAGQLG010000035">
    <property type="protein sequence ID" value="MCA9381980.1"/>
    <property type="molecule type" value="Genomic_DNA"/>
</dbReference>
<comment type="cofactor">
    <cofactor evidence="1">
        <name>pyridoxal 5'-phosphate</name>
        <dbReference type="ChEBI" id="CHEBI:597326"/>
    </cofactor>
</comment>
<comment type="caution">
    <text evidence="6">The sequence shown here is derived from an EMBL/GenBank/DDBJ whole genome shotgun (WGS) entry which is preliminary data.</text>
</comment>
<dbReference type="PANTHER" id="PTHR11482:SF6">
    <property type="entry name" value="ORNITHINE DECARBOXYLASE 1-RELATED"/>
    <property type="match status" value="1"/>
</dbReference>
<evidence type="ECO:0000256" key="4">
    <source>
        <dbReference type="ARBA" id="ARBA00023239"/>
    </source>
</evidence>
<keyword evidence="3" id="KW-0663">Pyridoxal phosphate</keyword>
<evidence type="ECO:0000256" key="1">
    <source>
        <dbReference type="ARBA" id="ARBA00001933"/>
    </source>
</evidence>
<dbReference type="GO" id="GO:0005737">
    <property type="term" value="C:cytoplasm"/>
    <property type="evidence" value="ECO:0007669"/>
    <property type="project" value="TreeGrafter"/>
</dbReference>
<organism evidence="6 7">
    <name type="scientific">Candidatus Dojkabacteria bacterium</name>
    <dbReference type="NCBI Taxonomy" id="2099670"/>
    <lineage>
        <taxon>Bacteria</taxon>
        <taxon>Candidatus Dojkabacteria</taxon>
    </lineage>
</organism>
<dbReference type="PRINTS" id="PR01179">
    <property type="entry name" value="ODADCRBXLASE"/>
</dbReference>
<dbReference type="GO" id="GO:0004586">
    <property type="term" value="F:ornithine decarboxylase activity"/>
    <property type="evidence" value="ECO:0007669"/>
    <property type="project" value="TreeGrafter"/>
</dbReference>
<dbReference type="Pfam" id="PF02784">
    <property type="entry name" value="Orn_Arg_deC_N"/>
    <property type="match status" value="1"/>
</dbReference>